<proteinExistence type="inferred from homology"/>
<feature type="region of interest" description="Disordered" evidence="6">
    <location>
        <begin position="188"/>
        <end position="220"/>
    </location>
</feature>
<keyword evidence="3 7" id="KW-0378">Hydrolase</keyword>
<dbReference type="PANTHER" id="PTHR35005:SF1">
    <property type="entry name" value="2-AMINO-5-FORMYLAMINO-6-RIBOSYLAMINOPYRIMIDIN-4(3H)-ONE 5'-MONOPHOSPHATE DEFORMYLASE"/>
    <property type="match status" value="1"/>
</dbReference>
<reference evidence="7 8" key="1">
    <citation type="submission" date="2016-10" db="EMBL/GenBank/DDBJ databases">
        <authorList>
            <person name="de Groot N.N."/>
        </authorList>
    </citation>
    <scope>NUCLEOTIDE SEQUENCE [LARGE SCALE GENOMIC DNA]</scope>
    <source>
        <strain evidence="7 8">MT12</strain>
    </source>
</reference>
<dbReference type="SUPFAM" id="SSF102215">
    <property type="entry name" value="Creatininase"/>
    <property type="match status" value="1"/>
</dbReference>
<dbReference type="GO" id="GO:0046872">
    <property type="term" value="F:metal ion binding"/>
    <property type="evidence" value="ECO:0007669"/>
    <property type="project" value="UniProtKB-KW"/>
</dbReference>
<sequence length="258" mass="27869">MGADIVSHCIERLTWDEVARRIAAERPAILPIGAAAKQHGFHLPLNTDRLQAEWFAAHLAERFDALIWPTVTYGHYPAFVAYAGSASLSTATFEAMVHEIAAGILDGGVNRLFVLNTGISTLAPVERALAPFEPARVRHLRLYQGPRFRRTAEQISEQRHGSHADELETSLMLTLAPDVVDPARAEASPALRHEAPGRLTPSDSTSPNYSRSGSYGDPTLATSAKGEALLAAILDDLGDQVTAALGENAKPQRRGVPR</sequence>
<evidence type="ECO:0000256" key="5">
    <source>
        <dbReference type="ARBA" id="ARBA00024029"/>
    </source>
</evidence>
<evidence type="ECO:0000313" key="8">
    <source>
        <dbReference type="Proteomes" id="UP000198992"/>
    </source>
</evidence>
<comment type="similarity">
    <text evidence="5">Belongs to the creatininase superfamily.</text>
</comment>
<feature type="compositionally biased region" description="Polar residues" evidence="6">
    <location>
        <begin position="201"/>
        <end position="213"/>
    </location>
</feature>
<dbReference type="RefSeq" id="WP_092115885.1">
    <property type="nucleotide sequence ID" value="NZ_FNTH01000001.1"/>
</dbReference>
<dbReference type="OrthoDB" id="9801445at2"/>
<dbReference type="EMBL" id="FNTH01000001">
    <property type="protein sequence ID" value="SEC75261.1"/>
    <property type="molecule type" value="Genomic_DNA"/>
</dbReference>
<keyword evidence="2" id="KW-0479">Metal-binding</keyword>
<evidence type="ECO:0000256" key="2">
    <source>
        <dbReference type="ARBA" id="ARBA00022723"/>
    </source>
</evidence>
<comment type="cofactor">
    <cofactor evidence="1">
        <name>Zn(2+)</name>
        <dbReference type="ChEBI" id="CHEBI:29105"/>
    </cofactor>
</comment>
<evidence type="ECO:0000256" key="6">
    <source>
        <dbReference type="SAM" id="MobiDB-lite"/>
    </source>
</evidence>
<protein>
    <submittedName>
        <fullName evidence="7">Creatinine amidohydrolase</fullName>
    </submittedName>
</protein>
<dbReference type="GO" id="GO:0009231">
    <property type="term" value="P:riboflavin biosynthetic process"/>
    <property type="evidence" value="ECO:0007669"/>
    <property type="project" value="TreeGrafter"/>
</dbReference>
<evidence type="ECO:0000256" key="4">
    <source>
        <dbReference type="ARBA" id="ARBA00022833"/>
    </source>
</evidence>
<evidence type="ECO:0000313" key="7">
    <source>
        <dbReference type="EMBL" id="SEC75261.1"/>
    </source>
</evidence>
<evidence type="ECO:0000256" key="1">
    <source>
        <dbReference type="ARBA" id="ARBA00001947"/>
    </source>
</evidence>
<accession>A0A1H4V431</accession>
<dbReference type="GO" id="GO:0016811">
    <property type="term" value="F:hydrolase activity, acting on carbon-nitrogen (but not peptide) bonds, in linear amides"/>
    <property type="evidence" value="ECO:0007669"/>
    <property type="project" value="TreeGrafter"/>
</dbReference>
<dbReference type="InterPro" id="IPR003785">
    <property type="entry name" value="Creatininase/forma_Hydrolase"/>
</dbReference>
<dbReference type="Gene3D" id="3.40.50.10310">
    <property type="entry name" value="Creatininase"/>
    <property type="match status" value="1"/>
</dbReference>
<gene>
    <name evidence="7" type="ORF">SAMN05444164_2659</name>
</gene>
<dbReference type="PANTHER" id="PTHR35005">
    <property type="entry name" value="3-DEHYDRO-SCYLLO-INOSOSE HYDROLASE"/>
    <property type="match status" value="1"/>
</dbReference>
<dbReference type="AlphaFoldDB" id="A0A1H4V431"/>
<dbReference type="Pfam" id="PF02633">
    <property type="entry name" value="Creatininase"/>
    <property type="match status" value="1"/>
</dbReference>
<dbReference type="Proteomes" id="UP000198992">
    <property type="component" value="Unassembled WGS sequence"/>
</dbReference>
<keyword evidence="4" id="KW-0862">Zinc</keyword>
<organism evidence="7 8">
    <name type="scientific">Bradyrhizobium erythrophlei</name>
    <dbReference type="NCBI Taxonomy" id="1437360"/>
    <lineage>
        <taxon>Bacteria</taxon>
        <taxon>Pseudomonadati</taxon>
        <taxon>Pseudomonadota</taxon>
        <taxon>Alphaproteobacteria</taxon>
        <taxon>Hyphomicrobiales</taxon>
        <taxon>Nitrobacteraceae</taxon>
        <taxon>Bradyrhizobium</taxon>
    </lineage>
</organism>
<dbReference type="InterPro" id="IPR024087">
    <property type="entry name" value="Creatininase-like_sf"/>
</dbReference>
<name>A0A1H4V431_9BRAD</name>
<evidence type="ECO:0000256" key="3">
    <source>
        <dbReference type="ARBA" id="ARBA00022801"/>
    </source>
</evidence>